<sequence>MSFNVDLVVSFLPTILSALGVTFLLWVAGSGLGLIVGFLVAVARRYGPRPVNYLLMLPVEVIRGTPSLVQIFLLYYGGPYIGLSLDKVTAGIVALTIYGAAYYSELWRTGFEAIPKGHVEAADCVGLSKTQTMRRIILPEMTMLILPSMVNMTILMLKETAILSIISVPELTLAVSAIGTQYYAFVESFTILALLYWALVEACSAAGRYAEARLSKYRFSAS</sequence>
<dbReference type="Gene3D" id="1.10.3720.10">
    <property type="entry name" value="MetI-like"/>
    <property type="match status" value="1"/>
</dbReference>
<dbReference type="InterPro" id="IPR000515">
    <property type="entry name" value="MetI-like"/>
</dbReference>
<comment type="subcellular location">
    <subcellularLocation>
        <location evidence="1">Cell inner membrane</location>
        <topology evidence="1">Multi-pass membrane protein</topology>
    </subcellularLocation>
    <subcellularLocation>
        <location evidence="9">Cell membrane</location>
        <topology evidence="9">Multi-pass membrane protein</topology>
    </subcellularLocation>
</comment>
<keyword evidence="6" id="KW-0029">Amino-acid transport</keyword>
<evidence type="ECO:0000256" key="8">
    <source>
        <dbReference type="ARBA" id="ARBA00023136"/>
    </source>
</evidence>
<evidence type="ECO:0000256" key="9">
    <source>
        <dbReference type="RuleBase" id="RU363032"/>
    </source>
</evidence>
<reference evidence="12" key="1">
    <citation type="submission" date="2017-09" db="EMBL/GenBank/DDBJ databases">
        <title>Genome sequence of Nannocystis excedens DSM 71.</title>
        <authorList>
            <person name="Blom J."/>
        </authorList>
    </citation>
    <scope>NUCLEOTIDE SEQUENCE [LARGE SCALE GENOMIC DNA]</scope>
    <source>
        <strain evidence="12">type strain: E19</strain>
    </source>
</reference>
<dbReference type="KEGG" id="hdi:HDIA_0206"/>
<evidence type="ECO:0000256" key="2">
    <source>
        <dbReference type="ARBA" id="ARBA00010072"/>
    </source>
</evidence>
<keyword evidence="4" id="KW-1003">Cell membrane</keyword>
<dbReference type="NCBIfam" id="TIGR01726">
    <property type="entry name" value="HEQRo_perm_3TM"/>
    <property type="match status" value="1"/>
</dbReference>
<dbReference type="PANTHER" id="PTHR30614">
    <property type="entry name" value="MEMBRANE COMPONENT OF AMINO ACID ABC TRANSPORTER"/>
    <property type="match status" value="1"/>
</dbReference>
<evidence type="ECO:0000313" key="12">
    <source>
        <dbReference type="Proteomes" id="UP000223606"/>
    </source>
</evidence>
<dbReference type="GO" id="GO:0043190">
    <property type="term" value="C:ATP-binding cassette (ABC) transporter complex"/>
    <property type="evidence" value="ECO:0007669"/>
    <property type="project" value="InterPro"/>
</dbReference>
<dbReference type="EMBL" id="LT960614">
    <property type="protein sequence ID" value="SON53747.1"/>
    <property type="molecule type" value="Genomic_DNA"/>
</dbReference>
<dbReference type="Proteomes" id="UP000223606">
    <property type="component" value="Chromosome 1"/>
</dbReference>
<evidence type="ECO:0000259" key="10">
    <source>
        <dbReference type="PROSITE" id="PS50928"/>
    </source>
</evidence>
<proteinExistence type="inferred from homology"/>
<organism evidence="11 12">
    <name type="scientific">Hartmannibacter diazotrophicus</name>
    <dbReference type="NCBI Taxonomy" id="1482074"/>
    <lineage>
        <taxon>Bacteria</taxon>
        <taxon>Pseudomonadati</taxon>
        <taxon>Pseudomonadota</taxon>
        <taxon>Alphaproteobacteria</taxon>
        <taxon>Hyphomicrobiales</taxon>
        <taxon>Pleomorphomonadaceae</taxon>
        <taxon>Hartmannibacter</taxon>
    </lineage>
</organism>
<keyword evidence="12" id="KW-1185">Reference proteome</keyword>
<name>A0A2C9D029_9HYPH</name>
<feature type="transmembrane region" description="Helical" evidence="9">
    <location>
        <begin position="180"/>
        <end position="199"/>
    </location>
</feature>
<dbReference type="AlphaFoldDB" id="A0A2C9D029"/>
<dbReference type="PANTHER" id="PTHR30614:SF0">
    <property type="entry name" value="L-CYSTINE TRANSPORT SYSTEM PERMEASE PROTEIN TCYL"/>
    <property type="match status" value="1"/>
</dbReference>
<feature type="transmembrane region" description="Helical" evidence="9">
    <location>
        <begin position="15"/>
        <end position="41"/>
    </location>
</feature>
<dbReference type="PROSITE" id="PS50928">
    <property type="entry name" value="ABC_TM1"/>
    <property type="match status" value="1"/>
</dbReference>
<dbReference type="InterPro" id="IPR035906">
    <property type="entry name" value="MetI-like_sf"/>
</dbReference>
<feature type="transmembrane region" description="Helical" evidence="9">
    <location>
        <begin position="143"/>
        <end position="168"/>
    </location>
</feature>
<keyword evidence="3 9" id="KW-0813">Transport</keyword>
<evidence type="ECO:0000256" key="7">
    <source>
        <dbReference type="ARBA" id="ARBA00022989"/>
    </source>
</evidence>
<evidence type="ECO:0000256" key="4">
    <source>
        <dbReference type="ARBA" id="ARBA00022475"/>
    </source>
</evidence>
<dbReference type="GO" id="GO:0006865">
    <property type="term" value="P:amino acid transport"/>
    <property type="evidence" value="ECO:0007669"/>
    <property type="project" value="UniProtKB-KW"/>
</dbReference>
<dbReference type="InterPro" id="IPR043429">
    <property type="entry name" value="ArtM/GltK/GlnP/TcyL/YhdX-like"/>
</dbReference>
<accession>A0A2C9D029</accession>
<dbReference type="GO" id="GO:0022857">
    <property type="term" value="F:transmembrane transporter activity"/>
    <property type="evidence" value="ECO:0007669"/>
    <property type="project" value="InterPro"/>
</dbReference>
<keyword evidence="8 9" id="KW-0472">Membrane</keyword>
<evidence type="ECO:0000313" key="11">
    <source>
        <dbReference type="EMBL" id="SON53747.1"/>
    </source>
</evidence>
<dbReference type="OrthoDB" id="7341446at2"/>
<feature type="transmembrane region" description="Helical" evidence="9">
    <location>
        <begin position="53"/>
        <end position="76"/>
    </location>
</feature>
<keyword evidence="7 9" id="KW-1133">Transmembrane helix</keyword>
<dbReference type="CDD" id="cd06261">
    <property type="entry name" value="TM_PBP2"/>
    <property type="match status" value="1"/>
</dbReference>
<comment type="similarity">
    <text evidence="2">Belongs to the binding-protein-dependent transport system permease family. HisMQ subfamily.</text>
</comment>
<dbReference type="Pfam" id="PF00528">
    <property type="entry name" value="BPD_transp_1"/>
    <property type="match status" value="1"/>
</dbReference>
<feature type="transmembrane region" description="Helical" evidence="9">
    <location>
        <begin position="88"/>
        <end position="106"/>
    </location>
</feature>
<evidence type="ECO:0000256" key="3">
    <source>
        <dbReference type="ARBA" id="ARBA00022448"/>
    </source>
</evidence>
<evidence type="ECO:0000256" key="5">
    <source>
        <dbReference type="ARBA" id="ARBA00022692"/>
    </source>
</evidence>
<evidence type="ECO:0000256" key="1">
    <source>
        <dbReference type="ARBA" id="ARBA00004429"/>
    </source>
</evidence>
<dbReference type="InterPro" id="IPR010065">
    <property type="entry name" value="AA_ABC_transptr_permease_3TM"/>
</dbReference>
<dbReference type="RefSeq" id="WP_099553564.1">
    <property type="nucleotide sequence ID" value="NZ_LT960614.1"/>
</dbReference>
<protein>
    <submittedName>
        <fullName evidence="11">Inner membrane amino-acid ABC transporter permease protein YecS</fullName>
    </submittedName>
</protein>
<evidence type="ECO:0000256" key="6">
    <source>
        <dbReference type="ARBA" id="ARBA00022970"/>
    </source>
</evidence>
<gene>
    <name evidence="11" type="primary">yecS_1</name>
    <name evidence="11" type="ORF">HDIA_0206</name>
</gene>
<feature type="domain" description="ABC transmembrane type-1" evidence="10">
    <location>
        <begin position="19"/>
        <end position="204"/>
    </location>
</feature>
<keyword evidence="5 9" id="KW-0812">Transmembrane</keyword>
<dbReference type="SUPFAM" id="SSF161098">
    <property type="entry name" value="MetI-like"/>
    <property type="match status" value="1"/>
</dbReference>